<dbReference type="Pfam" id="PF00884">
    <property type="entry name" value="Sulfatase"/>
    <property type="match status" value="1"/>
</dbReference>
<comment type="cofactor">
    <cofactor evidence="1">
        <name>Ca(2+)</name>
        <dbReference type="ChEBI" id="CHEBI:29108"/>
    </cofactor>
</comment>
<feature type="domain" description="Sulfatase N-terminal" evidence="8">
    <location>
        <begin position="21"/>
        <end position="364"/>
    </location>
</feature>
<comment type="similarity">
    <text evidence="2">Belongs to the sulfatase family.</text>
</comment>
<feature type="region of interest" description="Disordered" evidence="7">
    <location>
        <begin position="142"/>
        <end position="177"/>
    </location>
</feature>
<name>A0ABT3G6F8_9BACT</name>
<evidence type="ECO:0000256" key="2">
    <source>
        <dbReference type="ARBA" id="ARBA00008779"/>
    </source>
</evidence>
<organism evidence="9 10">
    <name type="scientific">Luteolibacter rhizosphaerae</name>
    <dbReference type="NCBI Taxonomy" id="2989719"/>
    <lineage>
        <taxon>Bacteria</taxon>
        <taxon>Pseudomonadati</taxon>
        <taxon>Verrucomicrobiota</taxon>
        <taxon>Verrucomicrobiia</taxon>
        <taxon>Verrucomicrobiales</taxon>
        <taxon>Verrucomicrobiaceae</taxon>
        <taxon>Luteolibacter</taxon>
    </lineage>
</organism>
<dbReference type="Gene3D" id="3.40.720.10">
    <property type="entry name" value="Alkaline Phosphatase, subunit A"/>
    <property type="match status" value="1"/>
</dbReference>
<dbReference type="CDD" id="cd16030">
    <property type="entry name" value="iduronate-2-sulfatase"/>
    <property type="match status" value="1"/>
</dbReference>
<evidence type="ECO:0000259" key="8">
    <source>
        <dbReference type="Pfam" id="PF00884"/>
    </source>
</evidence>
<dbReference type="PANTHER" id="PTHR45953:SF1">
    <property type="entry name" value="IDURONATE 2-SULFATASE"/>
    <property type="match status" value="1"/>
</dbReference>
<dbReference type="RefSeq" id="WP_264514975.1">
    <property type="nucleotide sequence ID" value="NZ_JAPDDR010000009.1"/>
</dbReference>
<comment type="caution">
    <text evidence="9">The sequence shown here is derived from an EMBL/GenBank/DDBJ whole genome shotgun (WGS) entry which is preliminary data.</text>
</comment>
<evidence type="ECO:0000256" key="6">
    <source>
        <dbReference type="ARBA" id="ARBA00022837"/>
    </source>
</evidence>
<dbReference type="InterPro" id="IPR035874">
    <property type="entry name" value="IDS"/>
</dbReference>
<evidence type="ECO:0000256" key="5">
    <source>
        <dbReference type="ARBA" id="ARBA00022801"/>
    </source>
</evidence>
<sequence length="462" mass="51038">MKVALLAFLSVQIAAAEPTRPNVLFILADDMKAALGCQGNILAKTPNLDRLAKSGVLFSKAYCQFPLCNPSRVSMLTGRYPKSTGVLGNRDEFRGAHPGWITLPQWFKQHGYVAASSGKIFHGGIDDPLSWTDSAMQDLKIEKRPKQTQWPQPGDETLSKDKRSDRRIVLEGNGDGHPENAVADRAIAFLRKQHEKPFFLACGFVQPHSPPTAPRVFYDKWRSEDFPLPQDFAPHPIVPEGFPQSSIRKTNADLFIGRDASEAEARQMIHAYHAAMSWSDWNAGRVLDELDRTGLSQNTIVVFWSDHGYQLGEKGKWSKAGSLFEAGARVPMIVRAPGISPAGARCERVVESIDLFPTLSALCGLPTPTGIEGRDLSPLLKEPNSAWEHPAFTIWSEDGKEATGISIRTEKWRYTEYPGDSAVLLDSANDPGETRNLVRDPAHAAVIKELSSKIAEFQGETR</sequence>
<dbReference type="PANTHER" id="PTHR45953">
    <property type="entry name" value="IDURONATE 2-SULFATASE"/>
    <property type="match status" value="1"/>
</dbReference>
<evidence type="ECO:0000313" key="10">
    <source>
        <dbReference type="Proteomes" id="UP001165653"/>
    </source>
</evidence>
<keyword evidence="10" id="KW-1185">Reference proteome</keyword>
<keyword evidence="6" id="KW-0106">Calcium</keyword>
<evidence type="ECO:0000256" key="3">
    <source>
        <dbReference type="ARBA" id="ARBA00022723"/>
    </source>
</evidence>
<keyword evidence="4" id="KW-0732">Signal</keyword>
<keyword evidence="3" id="KW-0479">Metal-binding</keyword>
<evidence type="ECO:0000256" key="1">
    <source>
        <dbReference type="ARBA" id="ARBA00001913"/>
    </source>
</evidence>
<dbReference type="Proteomes" id="UP001165653">
    <property type="component" value="Unassembled WGS sequence"/>
</dbReference>
<dbReference type="InterPro" id="IPR017850">
    <property type="entry name" value="Alkaline_phosphatase_core_sf"/>
</dbReference>
<protein>
    <submittedName>
        <fullName evidence="9">Sulfatase</fullName>
    </submittedName>
</protein>
<proteinExistence type="inferred from homology"/>
<feature type="compositionally biased region" description="Basic and acidic residues" evidence="7">
    <location>
        <begin position="157"/>
        <end position="177"/>
    </location>
</feature>
<evidence type="ECO:0000256" key="7">
    <source>
        <dbReference type="SAM" id="MobiDB-lite"/>
    </source>
</evidence>
<evidence type="ECO:0000313" key="9">
    <source>
        <dbReference type="EMBL" id="MCW1915426.1"/>
    </source>
</evidence>
<gene>
    <name evidence="9" type="ORF">OJ996_17710</name>
</gene>
<reference evidence="9" key="1">
    <citation type="submission" date="2022-10" db="EMBL/GenBank/DDBJ databases">
        <title>Luteolibacter sp. GHJ8, whole genome shotgun sequencing project.</title>
        <authorList>
            <person name="Zhao G."/>
            <person name="Shen L."/>
        </authorList>
    </citation>
    <scope>NUCLEOTIDE SEQUENCE</scope>
    <source>
        <strain evidence="9">GHJ8</strain>
    </source>
</reference>
<dbReference type="InterPro" id="IPR000917">
    <property type="entry name" value="Sulfatase_N"/>
</dbReference>
<evidence type="ECO:0000256" key="4">
    <source>
        <dbReference type="ARBA" id="ARBA00022729"/>
    </source>
</evidence>
<dbReference type="EMBL" id="JAPDDR010000009">
    <property type="protein sequence ID" value="MCW1915426.1"/>
    <property type="molecule type" value="Genomic_DNA"/>
</dbReference>
<dbReference type="SUPFAM" id="SSF53649">
    <property type="entry name" value="Alkaline phosphatase-like"/>
    <property type="match status" value="1"/>
</dbReference>
<accession>A0ABT3G6F8</accession>
<keyword evidence="5" id="KW-0378">Hydrolase</keyword>